<proteinExistence type="predicted"/>
<protein>
    <submittedName>
        <fullName evidence="1">Uncharacterized protein</fullName>
    </submittedName>
</protein>
<sequence>MSLHLISPKIDILLKQFASRSSQKRTQPGWIHRKQKFPKRQIRGQEAKRFVFISLICRCSKDPSQADGPLKLQEARKIRIRHMTSPKHPRRSRSFGPIVDILAKIKFPKFAKCKKINQVSRG</sequence>
<gene>
    <name evidence="1" type="ORF">B9Z55_028534</name>
</gene>
<name>A0A2G5SB68_9PELO</name>
<dbReference type="AlphaFoldDB" id="A0A2G5SB68"/>
<keyword evidence="2" id="KW-1185">Reference proteome</keyword>
<reference evidence="2" key="1">
    <citation type="submission" date="2017-10" db="EMBL/GenBank/DDBJ databases">
        <title>Rapid genome shrinkage in a self-fertile nematode reveals novel sperm competition proteins.</title>
        <authorList>
            <person name="Yin D."/>
            <person name="Schwarz E.M."/>
            <person name="Thomas C.G."/>
            <person name="Felde R.L."/>
            <person name="Korf I.F."/>
            <person name="Cutter A.D."/>
            <person name="Schartner C.M."/>
            <person name="Ralston E.J."/>
            <person name="Meyer B.J."/>
            <person name="Haag E.S."/>
        </authorList>
    </citation>
    <scope>NUCLEOTIDE SEQUENCE [LARGE SCALE GENOMIC DNA]</scope>
    <source>
        <strain evidence="2">JU1422</strain>
    </source>
</reference>
<accession>A0A2G5SB68</accession>
<dbReference type="EMBL" id="PDUG01000025">
    <property type="protein sequence ID" value="PIC12304.1"/>
    <property type="molecule type" value="Genomic_DNA"/>
</dbReference>
<organism evidence="1 2">
    <name type="scientific">Caenorhabditis nigoni</name>
    <dbReference type="NCBI Taxonomy" id="1611254"/>
    <lineage>
        <taxon>Eukaryota</taxon>
        <taxon>Metazoa</taxon>
        <taxon>Ecdysozoa</taxon>
        <taxon>Nematoda</taxon>
        <taxon>Chromadorea</taxon>
        <taxon>Rhabditida</taxon>
        <taxon>Rhabditina</taxon>
        <taxon>Rhabditomorpha</taxon>
        <taxon>Rhabditoidea</taxon>
        <taxon>Rhabditidae</taxon>
        <taxon>Peloderinae</taxon>
        <taxon>Caenorhabditis</taxon>
    </lineage>
</organism>
<dbReference type="Proteomes" id="UP000230233">
    <property type="component" value="Unassembled WGS sequence"/>
</dbReference>
<comment type="caution">
    <text evidence="1">The sequence shown here is derived from an EMBL/GenBank/DDBJ whole genome shotgun (WGS) entry which is preliminary data.</text>
</comment>
<evidence type="ECO:0000313" key="1">
    <source>
        <dbReference type="EMBL" id="PIC12304.1"/>
    </source>
</evidence>
<evidence type="ECO:0000313" key="2">
    <source>
        <dbReference type="Proteomes" id="UP000230233"/>
    </source>
</evidence>